<feature type="transmembrane region" description="Helical" evidence="1">
    <location>
        <begin position="604"/>
        <end position="622"/>
    </location>
</feature>
<keyword evidence="1" id="KW-0812">Transmembrane</keyword>
<gene>
    <name evidence="2" type="ORF">GFN93_10215</name>
</gene>
<dbReference type="PROSITE" id="PS51257">
    <property type="entry name" value="PROKAR_LIPOPROTEIN"/>
    <property type="match status" value="1"/>
</dbReference>
<sequence length="625" mass="66588">MRLVTQCSNSKGENMQFSGRFLAASSLLLAIAGCKWELVDTNYAVEEATSFTLERHLSTDSFSGELMGDEYNPLSCVSLPADWTHEVDAEFTSNLAEPPVLELTLQASAALALEESFSREGFDWTCYSAFPTAETMGDVAQGTVTFTITPHNVSAPVQIFSTLGLQVNQTMSALALHDVFPGTIPAGEPVRLDDEAPLVSSLDGLEGPQNWDITSTSFNGKLLVNNLTGLPMTTFSFDGDAVVTGTEFPFPVDAFSEPVVIDGELVFPISTEGGIVMVTTVDGEVWSPVGTGIEASESTEIIALSFDQEMNRWELIVREAELLNAYFLSNSDDEGRFLVIGSESGMETPASGIVRGKIKAADGTSLVLLHDNDVLSLLEVGEADWSVTPLLNGAVEPSSMPTLVMGDTLYLAIGGDVEANGFYQYSLSGGGALQWVSSLPLEMTYSLAAFDGGLLLTTTDSLLVSIDDGASWEPLLNDSMAVLVTAGWSLTSVDIQALTGREALVNISAWNGVSDVPFLSAMVKVDLESGHATFMGGSGMEPSISSPETPDTSWRYLGKVGDVHYRWTFNLNKEVVLERFSLKASVSGSSGSETPASRGSSGGGGLPGIFLFALVLIGWLRLRQP</sequence>
<evidence type="ECO:0000256" key="1">
    <source>
        <dbReference type="SAM" id="Phobius"/>
    </source>
</evidence>
<evidence type="ECO:0000313" key="3">
    <source>
        <dbReference type="Proteomes" id="UP000469421"/>
    </source>
</evidence>
<dbReference type="Proteomes" id="UP000469421">
    <property type="component" value="Unassembled WGS sequence"/>
</dbReference>
<protein>
    <submittedName>
        <fullName evidence="2">Uncharacterized protein</fullName>
    </submittedName>
</protein>
<reference evidence="2 3" key="1">
    <citation type="submission" date="2019-10" db="EMBL/GenBank/DDBJ databases">
        <title>Alcanivorax sp.PA15-N-34 draft genome sequence.</title>
        <authorList>
            <person name="Liao X."/>
            <person name="Shao Z."/>
        </authorList>
    </citation>
    <scope>NUCLEOTIDE SEQUENCE [LARGE SCALE GENOMIC DNA]</scope>
    <source>
        <strain evidence="2 3">PA15-N-34</strain>
    </source>
</reference>
<keyword evidence="1" id="KW-1133">Transmembrane helix</keyword>
<organism evidence="2 3">
    <name type="scientific">Alcanivorax sediminis</name>
    <dbReference type="NCBI Taxonomy" id="2663008"/>
    <lineage>
        <taxon>Bacteria</taxon>
        <taxon>Pseudomonadati</taxon>
        <taxon>Pseudomonadota</taxon>
        <taxon>Gammaproteobacteria</taxon>
        <taxon>Oceanospirillales</taxon>
        <taxon>Alcanivoracaceae</taxon>
        <taxon>Alcanivorax</taxon>
    </lineage>
</organism>
<keyword evidence="3" id="KW-1185">Reference proteome</keyword>
<dbReference type="SUPFAM" id="SSF110296">
    <property type="entry name" value="Oligoxyloglucan reducing end-specific cellobiohydrolase"/>
    <property type="match status" value="1"/>
</dbReference>
<keyword evidence="1" id="KW-0472">Membrane</keyword>
<dbReference type="RefSeq" id="WP_153500996.1">
    <property type="nucleotide sequence ID" value="NZ_WIRE01000001.1"/>
</dbReference>
<accession>A0A6N7LX05</accession>
<proteinExistence type="predicted"/>
<comment type="caution">
    <text evidence="2">The sequence shown here is derived from an EMBL/GenBank/DDBJ whole genome shotgun (WGS) entry which is preliminary data.</text>
</comment>
<name>A0A6N7LX05_9GAMM</name>
<dbReference type="EMBL" id="WIRE01000001">
    <property type="protein sequence ID" value="MQX53625.1"/>
    <property type="molecule type" value="Genomic_DNA"/>
</dbReference>
<dbReference type="AlphaFoldDB" id="A0A6N7LX05"/>
<evidence type="ECO:0000313" key="2">
    <source>
        <dbReference type="EMBL" id="MQX53625.1"/>
    </source>
</evidence>